<dbReference type="InterPro" id="IPR013830">
    <property type="entry name" value="SGNH_hydro"/>
</dbReference>
<accession>A0A423HXK9</accession>
<dbReference type="EMBL" id="MOBK01000009">
    <property type="protein sequence ID" value="RON17955.1"/>
    <property type="molecule type" value="Genomic_DNA"/>
</dbReference>
<dbReference type="CDD" id="cd00229">
    <property type="entry name" value="SGNH_hydrolase"/>
    <property type="match status" value="1"/>
</dbReference>
<gene>
    <name evidence="2" type="ORF">BK660_21955</name>
</gene>
<dbReference type="Gene3D" id="3.40.50.1110">
    <property type="entry name" value="SGNH hydrolase"/>
    <property type="match status" value="1"/>
</dbReference>
<dbReference type="GO" id="GO:0016788">
    <property type="term" value="F:hydrolase activity, acting on ester bonds"/>
    <property type="evidence" value="ECO:0007669"/>
    <property type="project" value="UniProtKB-ARBA"/>
</dbReference>
<dbReference type="AlphaFoldDB" id="A0A423HXK9"/>
<name>A0A423HXK9_9PSED</name>
<protein>
    <recommendedName>
        <fullName evidence="1">SGNH hydrolase-type esterase domain-containing protein</fullName>
    </recommendedName>
</protein>
<reference evidence="2 3" key="1">
    <citation type="submission" date="2016-10" db="EMBL/GenBank/DDBJ databases">
        <title>Comparative genome analysis of multiple Pseudomonas spp. focuses on biocontrol and plant growth promoting traits.</title>
        <authorList>
            <person name="Tao X.-Y."/>
            <person name="Taylor C.G."/>
        </authorList>
    </citation>
    <scope>NUCLEOTIDE SEQUENCE [LARGE SCALE GENOMIC DNA]</scope>
    <source>
        <strain evidence="2 3">38D7</strain>
    </source>
</reference>
<dbReference type="Pfam" id="PF13472">
    <property type="entry name" value="Lipase_GDSL_2"/>
    <property type="match status" value="1"/>
</dbReference>
<dbReference type="RefSeq" id="WP_123435232.1">
    <property type="nucleotide sequence ID" value="NZ_MOBK01000009.1"/>
</dbReference>
<evidence type="ECO:0000259" key="1">
    <source>
        <dbReference type="Pfam" id="PF13472"/>
    </source>
</evidence>
<dbReference type="Proteomes" id="UP000285636">
    <property type="component" value="Unassembled WGS sequence"/>
</dbReference>
<feature type="domain" description="SGNH hydrolase-type esterase" evidence="1">
    <location>
        <begin position="12"/>
        <end position="196"/>
    </location>
</feature>
<evidence type="ECO:0000313" key="2">
    <source>
        <dbReference type="EMBL" id="RON17955.1"/>
    </source>
</evidence>
<sequence>MSYLGLADRCLILGDSIDIGVYSDIGPGDPSKLWVNRLPDLVGISVSNLSVPGMSITSPGGSVFGLVANLNAITMAVGYAGAKWAIITAGTNDTSNWGTGIVDYIESYRKVIAHCRSLGLIVVVVSPKWRGDVAAVKAHIDGNYSLEVFRVYGEMMAYEEKTKPGPAVHVITGMDAPLLPEHYVVDKLHLNEAGQTILTYWLVGRLVSLGLWSLRVGVTLS</sequence>
<organism evidence="2 3">
    <name type="scientific">Pseudomonas brassicacearum</name>
    <dbReference type="NCBI Taxonomy" id="930166"/>
    <lineage>
        <taxon>Bacteria</taxon>
        <taxon>Pseudomonadati</taxon>
        <taxon>Pseudomonadota</taxon>
        <taxon>Gammaproteobacteria</taxon>
        <taxon>Pseudomonadales</taxon>
        <taxon>Pseudomonadaceae</taxon>
        <taxon>Pseudomonas</taxon>
    </lineage>
</organism>
<dbReference type="SUPFAM" id="SSF52266">
    <property type="entry name" value="SGNH hydrolase"/>
    <property type="match status" value="1"/>
</dbReference>
<dbReference type="InterPro" id="IPR036514">
    <property type="entry name" value="SGNH_hydro_sf"/>
</dbReference>
<evidence type="ECO:0000313" key="3">
    <source>
        <dbReference type="Proteomes" id="UP000285636"/>
    </source>
</evidence>
<proteinExistence type="predicted"/>
<comment type="caution">
    <text evidence="2">The sequence shown here is derived from an EMBL/GenBank/DDBJ whole genome shotgun (WGS) entry which is preliminary data.</text>
</comment>